<feature type="compositionally biased region" description="Gly residues" evidence="1">
    <location>
        <begin position="363"/>
        <end position="377"/>
    </location>
</feature>
<evidence type="ECO:0000313" key="3">
    <source>
        <dbReference type="EMBL" id="WAE50967.1"/>
    </source>
</evidence>
<name>A0AA47E152_9GAMM</name>
<keyword evidence="3" id="KW-0282">Flagellum</keyword>
<evidence type="ECO:0000256" key="1">
    <source>
        <dbReference type="SAM" id="MobiDB-lite"/>
    </source>
</evidence>
<dbReference type="Pfam" id="PF02120">
    <property type="entry name" value="Flg_hook"/>
    <property type="match status" value="1"/>
</dbReference>
<dbReference type="InterPro" id="IPR052563">
    <property type="entry name" value="FliK"/>
</dbReference>
<keyword evidence="3" id="KW-0966">Cell projection</keyword>
<dbReference type="AlphaFoldDB" id="A0AA47E152"/>
<dbReference type="EMBL" id="CP113257">
    <property type="protein sequence ID" value="WAE50967.1"/>
    <property type="molecule type" value="Genomic_DNA"/>
</dbReference>
<feature type="compositionally biased region" description="Polar residues" evidence="1">
    <location>
        <begin position="389"/>
        <end position="400"/>
    </location>
</feature>
<proteinExistence type="predicted"/>
<dbReference type="Gene3D" id="3.30.750.140">
    <property type="match status" value="1"/>
</dbReference>
<dbReference type="RefSeq" id="WP_267930680.1">
    <property type="nucleotide sequence ID" value="NZ_CP113257.1"/>
</dbReference>
<feature type="compositionally biased region" description="Basic and acidic residues" evidence="1">
    <location>
        <begin position="401"/>
        <end position="411"/>
    </location>
</feature>
<accession>A0AA47E152</accession>
<dbReference type="CDD" id="cd17470">
    <property type="entry name" value="T3SS_Flik_C"/>
    <property type="match status" value="1"/>
</dbReference>
<gene>
    <name evidence="3" type="ORF">OSV15_14900</name>
</gene>
<dbReference type="InterPro" id="IPR038610">
    <property type="entry name" value="FliK-like_C_sf"/>
</dbReference>
<evidence type="ECO:0000313" key="4">
    <source>
        <dbReference type="Proteomes" id="UP001164632"/>
    </source>
</evidence>
<feature type="region of interest" description="Disordered" evidence="1">
    <location>
        <begin position="360"/>
        <end position="411"/>
    </location>
</feature>
<feature type="compositionally biased region" description="Acidic residues" evidence="1">
    <location>
        <begin position="97"/>
        <end position="106"/>
    </location>
</feature>
<keyword evidence="3" id="KW-0969">Cilium</keyword>
<feature type="domain" description="Flagellar hook-length control protein-like C-terminal" evidence="2">
    <location>
        <begin position="280"/>
        <end position="358"/>
    </location>
</feature>
<sequence>MAVTPDLLLKTPTVDVRPKASAKAPDTPRESRDGGAASFSDVYARERQTRPTERAERGDSSRDKPVDEKGEAKAAEASGDEKPAVAESGNALPAASESDEVPEAELDPLLMLGLGGQSVAPSEIQPIGEVQPETLLSGLPAVQGLVSDDGELAEPSITSTGLVSDEPVGMQKAAAQLHDPLAEAQLKADNDDGFANALLAGSESLEDAETELKLTAEELLETVDAPKESRASSLGESAAARVNPLSQAIAQQIQQAQRPALVPGQPVQVQQSGWSEAVVDRVMWMSSQNLKSAEIQLDPAELGRMEVRIEMTKDQAQVTFLSPHAGVRDALEGQMQRLREMFNQQGMSLMDVNVSDQSLARGWQGGADGGSSRGGSSGASDMAIEDDQQSGISEISSTRTGGDRGLVDYYA</sequence>
<dbReference type="PANTHER" id="PTHR37533:SF2">
    <property type="entry name" value="FLAGELLAR HOOK-LENGTH CONTROL PROTEIN"/>
    <property type="match status" value="1"/>
</dbReference>
<evidence type="ECO:0000259" key="2">
    <source>
        <dbReference type="Pfam" id="PF02120"/>
    </source>
</evidence>
<organism evidence="3 4">
    <name type="scientific">Stutzerimonas frequens</name>
    <dbReference type="NCBI Taxonomy" id="2968969"/>
    <lineage>
        <taxon>Bacteria</taxon>
        <taxon>Pseudomonadati</taxon>
        <taxon>Pseudomonadota</taxon>
        <taxon>Gammaproteobacteria</taxon>
        <taxon>Pseudomonadales</taxon>
        <taxon>Pseudomonadaceae</taxon>
        <taxon>Stutzerimonas</taxon>
    </lineage>
</organism>
<dbReference type="Proteomes" id="UP001164632">
    <property type="component" value="Chromosome"/>
</dbReference>
<feature type="compositionally biased region" description="Basic and acidic residues" evidence="1">
    <location>
        <begin position="43"/>
        <end position="84"/>
    </location>
</feature>
<reference evidence="3" key="1">
    <citation type="submission" date="2022-11" db="EMBL/GenBank/DDBJ databases">
        <title>Genomic of Pseudomonas TF18.</title>
        <authorList>
            <person name="Liu T."/>
        </authorList>
    </citation>
    <scope>NUCLEOTIDE SEQUENCE</scope>
    <source>
        <strain evidence="3">TF18</strain>
    </source>
</reference>
<feature type="region of interest" description="Disordered" evidence="1">
    <location>
        <begin position="1"/>
        <end position="109"/>
    </location>
</feature>
<dbReference type="InterPro" id="IPR021136">
    <property type="entry name" value="Flagellar_hook_control-like_C"/>
</dbReference>
<dbReference type="PANTHER" id="PTHR37533">
    <property type="entry name" value="FLAGELLAR HOOK-LENGTH CONTROL PROTEIN"/>
    <property type="match status" value="1"/>
</dbReference>
<protein>
    <submittedName>
        <fullName evidence="3">Flagellar hook-length control protein FliK</fullName>
    </submittedName>
</protein>